<evidence type="ECO:0000313" key="4">
    <source>
        <dbReference type="Proteomes" id="UP001071230"/>
    </source>
</evidence>
<dbReference type="Pfam" id="PF13343">
    <property type="entry name" value="SBP_bac_6"/>
    <property type="match status" value="1"/>
</dbReference>
<organism evidence="2">
    <name type="scientific">Acididesulfobacillus acetoxydans</name>
    <dbReference type="NCBI Taxonomy" id="1561005"/>
    <lineage>
        <taxon>Bacteria</taxon>
        <taxon>Bacillati</taxon>
        <taxon>Bacillota</taxon>
        <taxon>Clostridia</taxon>
        <taxon>Eubacteriales</taxon>
        <taxon>Peptococcaceae</taxon>
        <taxon>Acididesulfobacillus</taxon>
    </lineage>
</organism>
<dbReference type="EMBL" id="CDGJ01000068">
    <property type="protein sequence ID" value="CEJ07889.1"/>
    <property type="molecule type" value="Genomic_DNA"/>
</dbReference>
<protein>
    <submittedName>
        <fullName evidence="2">Bacterial extracellular solute-binding protein</fullName>
    </submittedName>
    <submittedName>
        <fullName evidence="3">Fe3+ ABC transporter substrate-binding protein</fullName>
    </submittedName>
</protein>
<accession>A0A8S0XVI8</accession>
<dbReference type="SUPFAM" id="SSF53850">
    <property type="entry name" value="Periplasmic binding protein-like II"/>
    <property type="match status" value="1"/>
</dbReference>
<dbReference type="GO" id="GO:0030976">
    <property type="term" value="F:thiamine pyrophosphate binding"/>
    <property type="evidence" value="ECO:0007669"/>
    <property type="project" value="TreeGrafter"/>
</dbReference>
<reference evidence="3" key="1">
    <citation type="submission" date="2014-11" db="EMBL/GenBank/DDBJ databases">
        <authorList>
            <person name="Hornung B.V."/>
        </authorList>
    </citation>
    <scope>NUCLEOTIDE SEQUENCE</scope>
    <source>
        <strain evidence="3">INE</strain>
    </source>
</reference>
<dbReference type="GO" id="GO:0030975">
    <property type="term" value="F:thiamine binding"/>
    <property type="evidence" value="ECO:0007669"/>
    <property type="project" value="TreeGrafter"/>
</dbReference>
<gene>
    <name evidence="2" type="ORF">DEACI_1020</name>
    <name evidence="3" type="ORF">DEACI_2357</name>
</gene>
<keyword evidence="1" id="KW-0732">Signal</keyword>
<evidence type="ECO:0000313" key="2">
    <source>
        <dbReference type="EMBL" id="CAA7600367.1"/>
    </source>
</evidence>
<dbReference type="Proteomes" id="UP001071230">
    <property type="component" value="Unassembled WGS sequence"/>
</dbReference>
<dbReference type="AlphaFoldDB" id="A0A8S0XVI8"/>
<dbReference type="GO" id="GO:0015888">
    <property type="term" value="P:thiamine transport"/>
    <property type="evidence" value="ECO:0007669"/>
    <property type="project" value="TreeGrafter"/>
</dbReference>
<name>A0A8S0XVI8_9FIRM</name>
<evidence type="ECO:0000256" key="1">
    <source>
        <dbReference type="ARBA" id="ARBA00022729"/>
    </source>
</evidence>
<dbReference type="KEGG" id="aacx:DEACI_1020"/>
<dbReference type="Gene3D" id="3.40.190.10">
    <property type="entry name" value="Periplasmic binding protein-like II"/>
    <property type="match status" value="1"/>
</dbReference>
<dbReference type="EMBL" id="LR746496">
    <property type="protein sequence ID" value="CAA7600367.1"/>
    <property type="molecule type" value="Genomic_DNA"/>
</dbReference>
<keyword evidence="4" id="KW-1185">Reference proteome</keyword>
<dbReference type="GO" id="GO:0030288">
    <property type="term" value="C:outer membrane-bounded periplasmic space"/>
    <property type="evidence" value="ECO:0007669"/>
    <property type="project" value="TreeGrafter"/>
</dbReference>
<dbReference type="PANTHER" id="PTHR30006:SF2">
    <property type="entry name" value="ABC TRANSPORTER SUBSTRATE-BINDING PROTEIN"/>
    <property type="match status" value="1"/>
</dbReference>
<sequence length="200" mass="21733">MGITYNTKEIKTPPRDWQDALAPAFKNKVVMPDPAQSGSALDFTGAYLQNHQNSWDFFKALKANGAIVQGANAESLNQVLTGAKSMVLAGVDYMAYADKAKGEPIDIVYPSSGTVVNPRPVMILKSAKNLTAAKKYVDFLLSSEGQQDVVNAYLLPGRKDISVGSKRAALDEIKQFQVDWKALTSDEKNVIHQADSILGQ</sequence>
<dbReference type="PANTHER" id="PTHR30006">
    <property type="entry name" value="THIAMINE-BINDING PERIPLASMIC PROTEIN-RELATED"/>
    <property type="match status" value="1"/>
</dbReference>
<proteinExistence type="predicted"/>
<evidence type="ECO:0000313" key="3">
    <source>
        <dbReference type="EMBL" id="CEJ07889.1"/>
    </source>
</evidence>
<reference evidence="2" key="2">
    <citation type="submission" date="2020-01" db="EMBL/GenBank/DDBJ databases">
        <authorList>
            <person name="Hornung B."/>
        </authorList>
    </citation>
    <scope>NUCLEOTIDE SEQUENCE</scope>
    <source>
        <strain evidence="2">PacBioINE</strain>
    </source>
</reference>
<dbReference type="Proteomes" id="UP000836597">
    <property type="component" value="Chromosome"/>
</dbReference>